<protein>
    <submittedName>
        <fullName evidence="1">Uncharacterized protein</fullName>
    </submittedName>
</protein>
<proteinExistence type="predicted"/>
<keyword evidence="2" id="KW-1185">Reference proteome</keyword>
<sequence length="152" mass="16145">MGKGAPDGWTYFNAHGIAFAVPKDWRRTATADLPPGVLAAAHLDEHGTQIADVEVLTRKPPTPKGYKLTAKPSTPFKMGGHLSTEVNYAFLSKTDGLPRRVTEVTTKTASGRPVVVLITASGKGAGSWVDTMYRIANSIQIGTIGKGNLVKT</sequence>
<evidence type="ECO:0000313" key="1">
    <source>
        <dbReference type="EMBL" id="MCQ4082264.1"/>
    </source>
</evidence>
<evidence type="ECO:0000313" key="2">
    <source>
        <dbReference type="Proteomes" id="UP001057702"/>
    </source>
</evidence>
<name>A0ABT1PX68_9ACTN</name>
<dbReference type="RefSeq" id="WP_255921170.1">
    <property type="nucleotide sequence ID" value="NZ_JANFNG010000012.1"/>
</dbReference>
<comment type="caution">
    <text evidence="1">The sequence shown here is derived from an EMBL/GenBank/DDBJ whole genome shotgun (WGS) entry which is preliminary data.</text>
</comment>
<dbReference type="EMBL" id="JANFNG010000012">
    <property type="protein sequence ID" value="MCQ4082264.1"/>
    <property type="molecule type" value="Genomic_DNA"/>
</dbReference>
<organism evidence="1 2">
    <name type="scientific">Streptomyces humicola</name>
    <dbReference type="NCBI Taxonomy" id="2953240"/>
    <lineage>
        <taxon>Bacteria</taxon>
        <taxon>Bacillati</taxon>
        <taxon>Actinomycetota</taxon>
        <taxon>Actinomycetes</taxon>
        <taxon>Kitasatosporales</taxon>
        <taxon>Streptomycetaceae</taxon>
        <taxon>Streptomyces</taxon>
    </lineage>
</organism>
<reference evidence="1" key="1">
    <citation type="submission" date="2022-06" db="EMBL/GenBank/DDBJ databases">
        <title>Draft genome sequence of Streptomyces sp. RB6PN25 isolated from peat swamp forest in Thailand.</title>
        <authorList>
            <person name="Duangmal K."/>
            <person name="Klaysubun C."/>
        </authorList>
    </citation>
    <scope>NUCLEOTIDE SEQUENCE</scope>
    <source>
        <strain evidence="1">RB6PN25</strain>
    </source>
</reference>
<gene>
    <name evidence="1" type="ORF">NGB36_17025</name>
</gene>
<dbReference type="Proteomes" id="UP001057702">
    <property type="component" value="Unassembled WGS sequence"/>
</dbReference>
<accession>A0ABT1PX68</accession>